<name>A0A8J6TGP0_9CHLR</name>
<organism evidence="1 2">
    <name type="scientific">Candidatus Desulfolinea nitratireducens</name>
    <dbReference type="NCBI Taxonomy" id="2841698"/>
    <lineage>
        <taxon>Bacteria</taxon>
        <taxon>Bacillati</taxon>
        <taxon>Chloroflexota</taxon>
        <taxon>Anaerolineae</taxon>
        <taxon>Anaerolineales</taxon>
        <taxon>Anaerolineales incertae sedis</taxon>
        <taxon>Candidatus Desulfolinea</taxon>
    </lineage>
</organism>
<dbReference type="EMBL" id="JACNJN010000012">
    <property type="protein sequence ID" value="MBC8333660.1"/>
    <property type="molecule type" value="Genomic_DNA"/>
</dbReference>
<accession>A0A8J6TGP0</accession>
<evidence type="ECO:0000313" key="2">
    <source>
        <dbReference type="Proteomes" id="UP000614469"/>
    </source>
</evidence>
<evidence type="ECO:0008006" key="3">
    <source>
        <dbReference type="Google" id="ProtNLM"/>
    </source>
</evidence>
<dbReference type="AlphaFoldDB" id="A0A8J6TGP0"/>
<reference evidence="1 2" key="1">
    <citation type="submission" date="2020-08" db="EMBL/GenBank/DDBJ databases">
        <title>Bridging the membrane lipid divide: bacteria of the FCB group superphylum have the potential to synthesize archaeal ether lipids.</title>
        <authorList>
            <person name="Villanueva L."/>
            <person name="Von Meijenfeldt F.A.B."/>
            <person name="Westbye A.B."/>
            <person name="Yadav S."/>
            <person name="Hopmans E.C."/>
            <person name="Dutilh B.E."/>
            <person name="Sinninghe Damste J.S."/>
        </authorList>
    </citation>
    <scope>NUCLEOTIDE SEQUENCE [LARGE SCALE GENOMIC DNA]</scope>
    <source>
        <strain evidence="1">NIOZ-UU36</strain>
    </source>
</reference>
<gene>
    <name evidence="1" type="ORF">H8E29_00185</name>
</gene>
<evidence type="ECO:0000313" key="1">
    <source>
        <dbReference type="EMBL" id="MBC8333660.1"/>
    </source>
</evidence>
<comment type="caution">
    <text evidence="1">The sequence shown here is derived from an EMBL/GenBank/DDBJ whole genome shotgun (WGS) entry which is preliminary data.</text>
</comment>
<proteinExistence type="predicted"/>
<protein>
    <recommendedName>
        <fullName evidence="3">SAF domain-containing protein</fullName>
    </recommendedName>
</protein>
<sequence length="318" mass="33742">MLKRLLNSGINVAVLGISVALFLVALFALLSIGNAQKPETLDILAAAQALDIGDTIGQGDLIIKTVFQDENASLYIPADESDSLPGSLAVLPIHAGQPIMRDSIISPAAEGTRLSAALASYPSGNSLFPFPLDAANVIAPDITAFLPGDKVAITVVIGRRPQEIETATPDPDFTLPDSLFDAPEIIATINPPSEEEVAVEKAQQELEERAFPPLAKDLFPQGALVISIQGLPPEVVDAGNLESATGTGTNTSYSSFSQPERLMLLIPDESREELALSLQQGNLLIVSLIKDGQDGPSTGFTYWDFEDLFKLEHSQAGE</sequence>
<dbReference type="Proteomes" id="UP000614469">
    <property type="component" value="Unassembled WGS sequence"/>
</dbReference>